<keyword evidence="5" id="KW-1185">Reference proteome</keyword>
<organism evidence="4 5">
    <name type="scientific">Histidinibacterium aquaticum</name>
    <dbReference type="NCBI Taxonomy" id="2613962"/>
    <lineage>
        <taxon>Bacteria</taxon>
        <taxon>Pseudomonadati</taxon>
        <taxon>Pseudomonadota</taxon>
        <taxon>Alphaproteobacteria</taxon>
        <taxon>Rhodobacterales</taxon>
        <taxon>Paracoccaceae</taxon>
        <taxon>Histidinibacterium</taxon>
    </lineage>
</organism>
<dbReference type="InterPro" id="IPR038592">
    <property type="entry name" value="CheD-like_sf"/>
</dbReference>
<dbReference type="GO" id="GO:0050568">
    <property type="term" value="F:protein-glutamine glutaminase activity"/>
    <property type="evidence" value="ECO:0007669"/>
    <property type="project" value="UniProtKB-UniRule"/>
</dbReference>
<reference evidence="4 5" key="1">
    <citation type="submission" date="2019-09" db="EMBL/GenBank/DDBJ databases">
        <authorList>
            <person name="Park J.-S."/>
            <person name="Choi H.-J."/>
        </authorList>
    </citation>
    <scope>NUCLEOTIDE SEQUENCE [LARGE SCALE GENOMIC DNA]</scope>
    <source>
        <strain evidence="4 5">176SS1-4</strain>
    </source>
</reference>
<dbReference type="Proteomes" id="UP000326554">
    <property type="component" value="Unassembled WGS sequence"/>
</dbReference>
<dbReference type="SUPFAM" id="SSF64438">
    <property type="entry name" value="CNF1/YfiH-like putative cysteine hydrolases"/>
    <property type="match status" value="1"/>
</dbReference>
<evidence type="ECO:0000313" key="5">
    <source>
        <dbReference type="Proteomes" id="UP000326554"/>
    </source>
</evidence>
<comment type="similarity">
    <text evidence="3">Belongs to the CheD family.</text>
</comment>
<keyword evidence="1 3" id="KW-0145">Chemotaxis</keyword>
<dbReference type="Gene3D" id="3.30.1330.200">
    <property type="match status" value="1"/>
</dbReference>
<evidence type="ECO:0000256" key="3">
    <source>
        <dbReference type="HAMAP-Rule" id="MF_01440"/>
    </source>
</evidence>
<dbReference type="PANTHER" id="PTHR35147:SF2">
    <property type="entry name" value="CHEMORECEPTOR GLUTAMINE DEAMIDASE CHED-RELATED"/>
    <property type="match status" value="1"/>
</dbReference>
<gene>
    <name evidence="3" type="primary">cheD</name>
    <name evidence="4" type="ORF">F3S47_10645</name>
</gene>
<accession>A0A5J5GIH3</accession>
<proteinExistence type="inferred from homology"/>
<dbReference type="PANTHER" id="PTHR35147">
    <property type="entry name" value="CHEMORECEPTOR GLUTAMINE DEAMIDASE CHED-RELATED"/>
    <property type="match status" value="1"/>
</dbReference>
<dbReference type="InterPro" id="IPR011324">
    <property type="entry name" value="Cytotoxic_necrot_fac-like_cat"/>
</dbReference>
<dbReference type="Pfam" id="PF03975">
    <property type="entry name" value="CheD"/>
    <property type="match status" value="1"/>
</dbReference>
<comment type="caution">
    <text evidence="4">The sequence shown here is derived from an EMBL/GenBank/DDBJ whole genome shotgun (WGS) entry which is preliminary data.</text>
</comment>
<dbReference type="CDD" id="cd16352">
    <property type="entry name" value="CheD"/>
    <property type="match status" value="1"/>
</dbReference>
<dbReference type="GO" id="GO:0006935">
    <property type="term" value="P:chemotaxis"/>
    <property type="evidence" value="ECO:0007669"/>
    <property type="project" value="UniProtKB-UniRule"/>
</dbReference>
<sequence length="183" mass="19790">MTEASNFTGPPEAGDERRTITVIQGDYAISGDPGTTLSTILGSCVAVCLYDAEEGIGGMNHFLLPGENNGATTHRYGVHLMELLINGLLKRGADRSRLKAKIFGGGRMSDNLRDIGQSNVEFARGFLTREAIPIVSDHVGERSARRLRFWPATGAVQQMLVKGQIEVTPPPEPRAPQADITLF</sequence>
<evidence type="ECO:0000256" key="1">
    <source>
        <dbReference type="ARBA" id="ARBA00022500"/>
    </source>
</evidence>
<comment type="catalytic activity">
    <reaction evidence="3">
        <text>L-glutaminyl-[protein] + H2O = L-glutamyl-[protein] + NH4(+)</text>
        <dbReference type="Rhea" id="RHEA:16441"/>
        <dbReference type="Rhea" id="RHEA-COMP:10207"/>
        <dbReference type="Rhea" id="RHEA-COMP:10208"/>
        <dbReference type="ChEBI" id="CHEBI:15377"/>
        <dbReference type="ChEBI" id="CHEBI:28938"/>
        <dbReference type="ChEBI" id="CHEBI:29973"/>
        <dbReference type="ChEBI" id="CHEBI:30011"/>
        <dbReference type="EC" id="3.5.1.44"/>
    </reaction>
</comment>
<name>A0A5J5GIH3_9RHOB</name>
<comment type="function">
    <text evidence="3">Probably deamidates glutamine residues to glutamate on methyl-accepting chemotaxis receptors (MCPs), playing an important role in chemotaxis.</text>
</comment>
<keyword evidence="2 3" id="KW-0378">Hydrolase</keyword>
<dbReference type="HAMAP" id="MF_01440">
    <property type="entry name" value="CheD"/>
    <property type="match status" value="1"/>
</dbReference>
<dbReference type="EC" id="3.5.1.44" evidence="3"/>
<dbReference type="RefSeq" id="WP_150445248.1">
    <property type="nucleotide sequence ID" value="NZ_VYQE01000003.1"/>
</dbReference>
<protein>
    <recommendedName>
        <fullName evidence="3">Probable chemoreceptor glutamine deamidase CheD</fullName>
        <ecNumber evidence="3">3.5.1.44</ecNumber>
    </recommendedName>
</protein>
<evidence type="ECO:0000256" key="2">
    <source>
        <dbReference type="ARBA" id="ARBA00022801"/>
    </source>
</evidence>
<dbReference type="EMBL" id="VYQE01000003">
    <property type="protein sequence ID" value="KAA9007965.1"/>
    <property type="molecule type" value="Genomic_DNA"/>
</dbReference>
<dbReference type="InterPro" id="IPR005659">
    <property type="entry name" value="Chemorcpt_Glu_NH3ase_CheD"/>
</dbReference>
<dbReference type="AlphaFoldDB" id="A0A5J5GIH3"/>
<evidence type="ECO:0000313" key="4">
    <source>
        <dbReference type="EMBL" id="KAA9007965.1"/>
    </source>
</evidence>